<dbReference type="SUPFAM" id="SSF57716">
    <property type="entry name" value="Glucocorticoid receptor-like (DNA-binding domain)"/>
    <property type="match status" value="1"/>
</dbReference>
<feature type="domain" description="Formamidopyrimidine-DNA glycosylase catalytic" evidence="16">
    <location>
        <begin position="2"/>
        <end position="102"/>
    </location>
</feature>
<dbReference type="InterPro" id="IPR012319">
    <property type="entry name" value="FPG_cat"/>
</dbReference>
<dbReference type="EMBL" id="FNJB01000003">
    <property type="protein sequence ID" value="SDO40924.1"/>
    <property type="molecule type" value="Genomic_DNA"/>
</dbReference>
<dbReference type="Pfam" id="PF01149">
    <property type="entry name" value="Fapy_DNA_glyco"/>
    <property type="match status" value="1"/>
</dbReference>
<comment type="catalytic activity">
    <reaction evidence="13">
        <text>2'-deoxyribonucleotide-(2'-deoxyribose 5'-phosphate)-2'-deoxyribonucleotide-DNA = a 3'-end 2'-deoxyribonucleotide-(2,3-dehydro-2,3-deoxyribose 5'-phosphate)-DNA + a 5'-end 5'-phospho-2'-deoxyribonucleoside-DNA + H(+)</text>
        <dbReference type="Rhea" id="RHEA:66592"/>
        <dbReference type="Rhea" id="RHEA-COMP:13180"/>
        <dbReference type="Rhea" id="RHEA-COMP:16897"/>
        <dbReference type="Rhea" id="RHEA-COMP:17067"/>
        <dbReference type="ChEBI" id="CHEBI:15378"/>
        <dbReference type="ChEBI" id="CHEBI:136412"/>
        <dbReference type="ChEBI" id="CHEBI:157695"/>
        <dbReference type="ChEBI" id="CHEBI:167181"/>
        <dbReference type="EC" id="4.2.99.18"/>
    </reaction>
</comment>
<dbReference type="PROSITE" id="PS51068">
    <property type="entry name" value="FPG_CAT"/>
    <property type="match status" value="1"/>
</dbReference>
<keyword evidence="18" id="KW-1185">Reference proteome</keyword>
<evidence type="ECO:0000256" key="4">
    <source>
        <dbReference type="ARBA" id="ARBA00022763"/>
    </source>
</evidence>
<dbReference type="InterPro" id="IPR035937">
    <property type="entry name" value="FPG_N"/>
</dbReference>
<keyword evidence="11" id="KW-0511">Multifunctional enzyme</keyword>
<evidence type="ECO:0000256" key="7">
    <source>
        <dbReference type="ARBA" id="ARBA00022833"/>
    </source>
</evidence>
<keyword evidence="10" id="KW-0456">Lyase</keyword>
<evidence type="ECO:0000256" key="12">
    <source>
        <dbReference type="ARBA" id="ARBA00023295"/>
    </source>
</evidence>
<dbReference type="SUPFAM" id="SSF46946">
    <property type="entry name" value="S13-like H2TH domain"/>
    <property type="match status" value="1"/>
</dbReference>
<keyword evidence="5 14" id="KW-0863">Zinc-finger</keyword>
<dbReference type="GO" id="GO:0008270">
    <property type="term" value="F:zinc ion binding"/>
    <property type="evidence" value="ECO:0007669"/>
    <property type="project" value="UniProtKB-KW"/>
</dbReference>
<dbReference type="PROSITE" id="PS01242">
    <property type="entry name" value="ZF_FPG_1"/>
    <property type="match status" value="1"/>
</dbReference>
<dbReference type="PANTHER" id="PTHR42697:SF1">
    <property type="entry name" value="ENDONUCLEASE 8"/>
    <property type="match status" value="1"/>
</dbReference>
<gene>
    <name evidence="17" type="ORF">SAMN05192558_10317</name>
</gene>
<keyword evidence="8" id="KW-0238">DNA-binding</keyword>
<reference evidence="18" key="1">
    <citation type="submission" date="2016-10" db="EMBL/GenBank/DDBJ databases">
        <authorList>
            <person name="Varghese N."/>
            <person name="Submissions S."/>
        </authorList>
    </citation>
    <scope>NUCLEOTIDE SEQUENCE [LARGE SCALE GENOMIC DNA]</scope>
    <source>
        <strain evidence="18">IBRC-M 10655</strain>
    </source>
</reference>
<evidence type="ECO:0000256" key="5">
    <source>
        <dbReference type="ARBA" id="ARBA00022771"/>
    </source>
</evidence>
<evidence type="ECO:0000256" key="10">
    <source>
        <dbReference type="ARBA" id="ARBA00023239"/>
    </source>
</evidence>
<comment type="similarity">
    <text evidence="1">Belongs to the FPG family.</text>
</comment>
<evidence type="ECO:0000256" key="2">
    <source>
        <dbReference type="ARBA" id="ARBA00012720"/>
    </source>
</evidence>
<dbReference type="InterPro" id="IPR044090">
    <property type="entry name" value="Nei2_N"/>
</dbReference>
<evidence type="ECO:0000256" key="6">
    <source>
        <dbReference type="ARBA" id="ARBA00022801"/>
    </source>
</evidence>
<evidence type="ECO:0000256" key="11">
    <source>
        <dbReference type="ARBA" id="ARBA00023268"/>
    </source>
</evidence>
<dbReference type="Gene3D" id="3.20.190.10">
    <property type="entry name" value="MutM-like, N-terminal"/>
    <property type="match status" value="1"/>
</dbReference>
<dbReference type="InterPro" id="IPR010979">
    <property type="entry name" value="Ribosomal_uS13-like_H2TH"/>
</dbReference>
<evidence type="ECO:0000256" key="13">
    <source>
        <dbReference type="ARBA" id="ARBA00044632"/>
    </source>
</evidence>
<keyword evidence="9" id="KW-0234">DNA repair</keyword>
<dbReference type="STRING" id="504798.SAMN05421871_10236"/>
<dbReference type="PROSITE" id="PS51066">
    <property type="entry name" value="ZF_FPG_2"/>
    <property type="match status" value="1"/>
</dbReference>
<keyword evidence="6" id="KW-0378">Hydrolase</keyword>
<dbReference type="InterPro" id="IPR000214">
    <property type="entry name" value="Znf_DNA_glyclase/AP_lyase"/>
</dbReference>
<dbReference type="SMART" id="SM01232">
    <property type="entry name" value="H2TH"/>
    <property type="match status" value="1"/>
</dbReference>
<keyword evidence="4" id="KW-0227">DNA damage</keyword>
<dbReference type="EC" id="4.2.99.18" evidence="2"/>
<name>A0A1H0JBA1_9PSEU</name>
<dbReference type="GO" id="GO:0003684">
    <property type="term" value="F:damaged DNA binding"/>
    <property type="evidence" value="ECO:0007669"/>
    <property type="project" value="InterPro"/>
</dbReference>
<dbReference type="Proteomes" id="UP000199651">
    <property type="component" value="Unassembled WGS sequence"/>
</dbReference>
<keyword evidence="7" id="KW-0862">Zinc</keyword>
<dbReference type="InterPro" id="IPR015887">
    <property type="entry name" value="DNA_glyclase_Znf_dom_DNA_BS"/>
</dbReference>
<dbReference type="GO" id="GO:0006284">
    <property type="term" value="P:base-excision repair"/>
    <property type="evidence" value="ECO:0007669"/>
    <property type="project" value="InterPro"/>
</dbReference>
<dbReference type="GO" id="GO:0000703">
    <property type="term" value="F:oxidized pyrimidine nucleobase lesion DNA N-glycosylase activity"/>
    <property type="evidence" value="ECO:0007669"/>
    <property type="project" value="TreeGrafter"/>
</dbReference>
<evidence type="ECO:0000259" key="16">
    <source>
        <dbReference type="PROSITE" id="PS51068"/>
    </source>
</evidence>
<accession>A0A1H0JBA1</accession>
<proteinExistence type="inferred from homology"/>
<keyword evidence="3" id="KW-0479">Metal-binding</keyword>
<evidence type="ECO:0000256" key="9">
    <source>
        <dbReference type="ARBA" id="ARBA00023204"/>
    </source>
</evidence>
<evidence type="ECO:0000256" key="3">
    <source>
        <dbReference type="ARBA" id="ARBA00022723"/>
    </source>
</evidence>
<dbReference type="RefSeq" id="WP_091371506.1">
    <property type="nucleotide sequence ID" value="NZ_FNDV01000002.1"/>
</dbReference>
<dbReference type="Gene3D" id="1.10.8.50">
    <property type="match status" value="1"/>
</dbReference>
<organism evidence="17 18">
    <name type="scientific">Actinokineospora alba</name>
    <dbReference type="NCBI Taxonomy" id="504798"/>
    <lineage>
        <taxon>Bacteria</taxon>
        <taxon>Bacillati</taxon>
        <taxon>Actinomycetota</taxon>
        <taxon>Actinomycetes</taxon>
        <taxon>Pseudonocardiales</taxon>
        <taxon>Pseudonocardiaceae</taxon>
        <taxon>Actinokineospora</taxon>
    </lineage>
</organism>
<keyword evidence="17" id="KW-0255">Endonuclease</keyword>
<dbReference type="OrthoDB" id="9800855at2"/>
<evidence type="ECO:0000313" key="17">
    <source>
        <dbReference type="EMBL" id="SDO40924.1"/>
    </source>
</evidence>
<keyword evidence="12" id="KW-0326">Glycosidase</keyword>
<sequence length="265" mass="29230">MPEGDTVYQAAARLASALTDRVLTTGELRHPRLSTVDLKGRTVLGPRTVGKHLFLRFDRDLSLHSHLGLDGTWQVQPRGARWRRPAHQARAVFTTDEHQAVGFLLHEMALVPTAEESRLVAHLGPDLLDPAWDDAHAAEALARLTAEPGREIGLALLDQRVMAGIGNVFKAEICHLLGVSPWTPVSDVDSERAVQLSRDLLERNKMTPDRCTTGDPRRDRRLWVYGRTRSGCLRCGSRVVAGTQGSGVRERVAYFCPKCQPGPTG</sequence>
<evidence type="ECO:0000259" key="15">
    <source>
        <dbReference type="PROSITE" id="PS51066"/>
    </source>
</evidence>
<dbReference type="CDD" id="cd08971">
    <property type="entry name" value="AcNei2_N"/>
    <property type="match status" value="1"/>
</dbReference>
<protein>
    <recommendedName>
        <fullName evidence="2">DNA-(apurinic or apyrimidinic site) lyase</fullName>
        <ecNumber evidence="2">4.2.99.18</ecNumber>
    </recommendedName>
</protein>
<evidence type="ECO:0000256" key="1">
    <source>
        <dbReference type="ARBA" id="ARBA00009409"/>
    </source>
</evidence>
<dbReference type="InterPro" id="IPR015886">
    <property type="entry name" value="H2TH_FPG"/>
</dbReference>
<feature type="domain" description="FPG-type" evidence="15">
    <location>
        <begin position="223"/>
        <end position="261"/>
    </location>
</feature>
<dbReference type="AlphaFoldDB" id="A0A1H0JBA1"/>
<evidence type="ECO:0000256" key="8">
    <source>
        <dbReference type="ARBA" id="ARBA00023125"/>
    </source>
</evidence>
<dbReference type="GO" id="GO:0140078">
    <property type="term" value="F:class I DNA-(apurinic or apyrimidinic site) endonuclease activity"/>
    <property type="evidence" value="ECO:0007669"/>
    <property type="project" value="UniProtKB-EC"/>
</dbReference>
<dbReference type="PANTHER" id="PTHR42697">
    <property type="entry name" value="ENDONUCLEASE 8"/>
    <property type="match status" value="1"/>
</dbReference>
<evidence type="ECO:0000313" key="18">
    <source>
        <dbReference type="Proteomes" id="UP000199651"/>
    </source>
</evidence>
<dbReference type="SUPFAM" id="SSF81624">
    <property type="entry name" value="N-terminal domain of MutM-like DNA repair proteins"/>
    <property type="match status" value="1"/>
</dbReference>
<dbReference type="SMART" id="SM00898">
    <property type="entry name" value="Fapy_DNA_glyco"/>
    <property type="match status" value="1"/>
</dbReference>
<dbReference type="Pfam" id="PF06831">
    <property type="entry name" value="H2TH"/>
    <property type="match status" value="1"/>
</dbReference>
<keyword evidence="17" id="KW-0540">Nuclease</keyword>
<evidence type="ECO:0000256" key="14">
    <source>
        <dbReference type="PROSITE-ProRule" id="PRU00391"/>
    </source>
</evidence>